<feature type="region of interest" description="Disordered" evidence="1">
    <location>
        <begin position="265"/>
        <end position="288"/>
    </location>
</feature>
<feature type="compositionally biased region" description="Acidic residues" evidence="1">
    <location>
        <begin position="265"/>
        <end position="274"/>
    </location>
</feature>
<feature type="compositionally biased region" description="Polar residues" evidence="1">
    <location>
        <begin position="963"/>
        <end position="988"/>
    </location>
</feature>
<dbReference type="Proteomes" id="UP001056384">
    <property type="component" value="Chromosome 2"/>
</dbReference>
<sequence length="1149" mass="126267">MSPRTQDALGRKAGRFDPSEPLHMTTRHAAKKGRPNGTPSVNGSVEDDESRRGSIDAIRPATGQSLSGQPSPQARRTSGTSANSSMDIILPSDTQRSTGKRVAKETSQLPVSPTQNFSFNASQSPSRKRKRTYSPPHITTGNISSANSTVLLHATEKDLDSLKDVVVIVPEDHLSDRESRGSSSDQDVDRYIAAAQSTEITPAATPIGSEPVSPVSGDTNPTPRYPAKQIDVVMADADHPAEEDELDDVDEDDVPAAIDDADDLADADADDDEDHAVAGPRKRLTGRRRADHHEIEIEAIMRRQLQLKSSYRSIARVLKPILAEIASKTVEELETNSILHQQVIEYEGTSEHAGIQKLLDAALANRKRQLDAQVACNREQLRKRFVAEKEVRRGFLTYEVDNMRQKRVDDMEYELLRIARSAQLEKGDGQEVTDDEDGDVLPKPRQTGYRLTRGPPLDTRHESRSRKALETERAIEDMQRRFEMHRMMQEAQEKDDVQAIESFTVMDSTAREAAHARREGVKNTNILAAAAAEVDRLAKIPIIPNNQALGLQLLGDLASRPSLRASALAPPATPRRLGEPFTSAFDQAQMRPPSSFATYQKPNQNSPDTAQWVEHALPISPRRFSRRESHLERPRWEPSMRSPPTRTDNRLSTFPALASLLQSPSLNFPGRHEVFRNQHHRQQSHDGLQHHRNSSQTPIHHQRHLSQESPQVAPFGMEGSRPSLSGAVHRDHSTWQKYQHPPTSESESRAAQQRPSHEFSRGGPLSIERLAPQHETGPAERMESTTDKSMEPAAAAHSVSQSQTQSNADYGAQSEGEVDSEEEVKPAKLPSPSPSEPQARRDDSLEQPSSESAADHCLKDDEASLVRARDPSEDVQARKPRSRASSPGQSTTPDLSGSQDGDRGQRRHGKDVTQHLGKTSKAERNGLSRKAHKEAKRLHKRTSNNMRHGAEGGSQMFRFRLNTMESSKPSTFGARTSTGTSHATQSGSEPPYPPLPSYNQPPPPPGGFPPQYGPFPPQFYPHDAYSPRNSLPGPGAPAAPPWPASGFSHPPMGPPPDNWPAGTPPQANGPQPPGPPHSSPFGSQYGGPAIAPATPDPRFPYGTGPPGGNHPPAFAQQQRNSEGNGSRRRTQSDAPRQTKFHHYAGPRNR</sequence>
<evidence type="ECO:0000256" key="1">
    <source>
        <dbReference type="SAM" id="MobiDB-lite"/>
    </source>
</evidence>
<feature type="compositionally biased region" description="Pro residues" evidence="1">
    <location>
        <begin position="1034"/>
        <end position="1043"/>
    </location>
</feature>
<proteinExistence type="predicted"/>
<keyword evidence="3" id="KW-1185">Reference proteome</keyword>
<feature type="compositionally biased region" description="Basic and acidic residues" evidence="1">
    <location>
        <begin position="458"/>
        <end position="468"/>
    </location>
</feature>
<feature type="compositionally biased region" description="Basic and acidic residues" evidence="1">
    <location>
        <begin position="777"/>
        <end position="790"/>
    </location>
</feature>
<reference evidence="2" key="1">
    <citation type="submission" date="2022-06" db="EMBL/GenBank/DDBJ databases">
        <title>Complete genome sequences of two strains of the flax pathogen Septoria linicola.</title>
        <authorList>
            <person name="Lapalu N."/>
            <person name="Simon A."/>
            <person name="Demenou B."/>
            <person name="Paumier D."/>
            <person name="Guillot M.-P."/>
            <person name="Gout L."/>
            <person name="Valade R."/>
        </authorList>
    </citation>
    <scope>NUCLEOTIDE SEQUENCE</scope>
    <source>
        <strain evidence="2">SE15195</strain>
    </source>
</reference>
<feature type="compositionally biased region" description="Low complexity" evidence="1">
    <location>
        <begin position="1060"/>
        <end position="1069"/>
    </location>
</feature>
<protein>
    <submittedName>
        <fullName evidence="2">Uncharacterized protein</fullName>
    </submittedName>
</protein>
<feature type="compositionally biased region" description="Basic residues" evidence="1">
    <location>
        <begin position="1138"/>
        <end position="1149"/>
    </location>
</feature>
<feature type="compositionally biased region" description="Basic and acidic residues" evidence="1">
    <location>
        <begin position="853"/>
        <end position="877"/>
    </location>
</feature>
<feature type="region of interest" description="Disordered" evidence="1">
    <location>
        <begin position="1"/>
        <end position="143"/>
    </location>
</feature>
<feature type="compositionally biased region" description="Pro residues" evidence="1">
    <location>
        <begin position="990"/>
        <end position="1019"/>
    </location>
</feature>
<organism evidence="2 3">
    <name type="scientific">Septoria linicola</name>
    <dbReference type="NCBI Taxonomy" id="215465"/>
    <lineage>
        <taxon>Eukaryota</taxon>
        <taxon>Fungi</taxon>
        <taxon>Dikarya</taxon>
        <taxon>Ascomycota</taxon>
        <taxon>Pezizomycotina</taxon>
        <taxon>Dothideomycetes</taxon>
        <taxon>Dothideomycetidae</taxon>
        <taxon>Mycosphaerellales</taxon>
        <taxon>Mycosphaerellaceae</taxon>
        <taxon>Septoria</taxon>
    </lineage>
</organism>
<feature type="compositionally biased region" description="Polar residues" evidence="1">
    <location>
        <begin position="105"/>
        <end position="125"/>
    </location>
</feature>
<feature type="compositionally biased region" description="Polar residues" evidence="1">
    <location>
        <begin position="1115"/>
        <end position="1124"/>
    </location>
</feature>
<name>A0A9Q9AI61_9PEZI</name>
<feature type="compositionally biased region" description="Polar residues" evidence="1">
    <location>
        <begin position="62"/>
        <end position="97"/>
    </location>
</feature>
<feature type="region of interest" description="Disordered" evidence="1">
    <location>
        <begin position="425"/>
        <end position="468"/>
    </location>
</feature>
<feature type="region of interest" description="Disordered" evidence="1">
    <location>
        <begin position="679"/>
        <end position="1149"/>
    </location>
</feature>
<feature type="compositionally biased region" description="Basic and acidic residues" evidence="1">
    <location>
        <begin position="626"/>
        <end position="638"/>
    </location>
</feature>
<feature type="compositionally biased region" description="Polar residues" evidence="1">
    <location>
        <begin position="883"/>
        <end position="899"/>
    </location>
</feature>
<accession>A0A9Q9AI61</accession>
<feature type="region of interest" description="Disordered" evidence="1">
    <location>
        <begin position="623"/>
        <end position="650"/>
    </location>
</feature>
<gene>
    <name evidence="2" type="ORF">Slin15195_G028390</name>
</gene>
<dbReference type="AlphaFoldDB" id="A0A9Q9AI61"/>
<feature type="compositionally biased region" description="Polar residues" evidence="1">
    <location>
        <begin position="798"/>
        <end position="808"/>
    </location>
</feature>
<feature type="compositionally biased region" description="Basic residues" evidence="1">
    <location>
        <begin position="927"/>
        <end position="942"/>
    </location>
</feature>
<dbReference type="EMBL" id="CP099419">
    <property type="protein sequence ID" value="USW49520.1"/>
    <property type="molecule type" value="Genomic_DNA"/>
</dbReference>
<evidence type="ECO:0000313" key="2">
    <source>
        <dbReference type="EMBL" id="USW49520.1"/>
    </source>
</evidence>
<feature type="compositionally biased region" description="Polar residues" evidence="1">
    <location>
        <begin position="735"/>
        <end position="754"/>
    </location>
</feature>
<evidence type="ECO:0000313" key="3">
    <source>
        <dbReference type="Proteomes" id="UP001056384"/>
    </source>
</evidence>
<feature type="compositionally biased region" description="Basic residues" evidence="1">
    <location>
        <begin position="25"/>
        <end position="34"/>
    </location>
</feature>